<feature type="domain" description="RNA 3'-terminal phosphate cyclase" evidence="5">
    <location>
        <begin position="4"/>
        <end position="331"/>
    </location>
</feature>
<dbReference type="InterPro" id="IPR036553">
    <property type="entry name" value="RPTC_insert"/>
</dbReference>
<dbReference type="InterPro" id="IPR000228">
    <property type="entry name" value="RNA3'_term_phos_cyc"/>
</dbReference>
<dbReference type="Pfam" id="PF01137">
    <property type="entry name" value="RTC"/>
    <property type="match status" value="1"/>
</dbReference>
<reference evidence="7" key="1">
    <citation type="journal article" date="2020" name="J. Eukaryot. Microbiol.">
        <title>De novo Sequencing, Assembly and Annotation of the Transcriptome for the Free-Living Testate Amoeba Arcella intermedia.</title>
        <authorList>
            <person name="Ribeiro G.M."/>
            <person name="Porfirio-Sousa A.L."/>
            <person name="Maurer-Alcala X.X."/>
            <person name="Katz L.A."/>
            <person name="Lahr D.J.G."/>
        </authorList>
    </citation>
    <scope>NUCLEOTIDE SEQUENCE</scope>
</reference>
<dbReference type="Pfam" id="PF05189">
    <property type="entry name" value="RTC_insert"/>
    <property type="match status" value="1"/>
</dbReference>
<evidence type="ECO:0000259" key="6">
    <source>
        <dbReference type="Pfam" id="PF05189"/>
    </source>
</evidence>
<dbReference type="EMBL" id="GIBP01004106">
    <property type="protein sequence ID" value="NDV33075.1"/>
    <property type="molecule type" value="Transcribed_RNA"/>
</dbReference>
<evidence type="ECO:0000256" key="3">
    <source>
        <dbReference type="ARBA" id="ARBA00022517"/>
    </source>
</evidence>
<comment type="similarity">
    <text evidence="2">Belongs to the RNA 3'-terminal cyclase family. Type 2 subfamily.</text>
</comment>
<accession>A0A6B2L811</accession>
<evidence type="ECO:0000256" key="4">
    <source>
        <dbReference type="ARBA" id="ARBA00023242"/>
    </source>
</evidence>
<dbReference type="Gene3D" id="3.30.360.20">
    <property type="entry name" value="RNA 3'-terminal phosphate cyclase, insert domain"/>
    <property type="match status" value="1"/>
</dbReference>
<dbReference type="Gene3D" id="3.65.10.20">
    <property type="entry name" value="RNA 3'-terminal phosphate cyclase domain"/>
    <property type="match status" value="1"/>
</dbReference>
<dbReference type="AlphaFoldDB" id="A0A6B2L811"/>
<feature type="domain" description="RNA 3'-terminal phosphate cyclase insert" evidence="6">
    <location>
        <begin position="179"/>
        <end position="277"/>
    </location>
</feature>
<proteinExistence type="inferred from homology"/>
<dbReference type="PANTHER" id="PTHR11096:SF1">
    <property type="entry name" value="RNA 3'-TERMINAL PHOSPHATE CYCLASE-LIKE PROTEIN"/>
    <property type="match status" value="1"/>
</dbReference>
<evidence type="ECO:0000259" key="5">
    <source>
        <dbReference type="Pfam" id="PF01137"/>
    </source>
</evidence>
<dbReference type="InterPro" id="IPR020719">
    <property type="entry name" value="RNA3'_term_phos_cycl-like_CS"/>
</dbReference>
<name>A0A6B2L811_9EUKA</name>
<dbReference type="GO" id="GO:0000479">
    <property type="term" value="P:endonucleolytic cleavage of tricistronic rRNA transcript (SSU-rRNA, 5.8S rRNA, LSU-rRNA)"/>
    <property type="evidence" value="ECO:0007669"/>
    <property type="project" value="TreeGrafter"/>
</dbReference>
<evidence type="ECO:0000256" key="2">
    <source>
        <dbReference type="ARBA" id="ARBA00007089"/>
    </source>
</evidence>
<dbReference type="InterPro" id="IPR023797">
    <property type="entry name" value="RNA3'_phos_cyclase_dom"/>
</dbReference>
<dbReference type="SUPFAM" id="SSF55205">
    <property type="entry name" value="EPT/RTPC-like"/>
    <property type="match status" value="1"/>
</dbReference>
<sequence length="357" mass="39283">MVVHFEGASNFRQRIVCSTLSGKPIIIKNIRTNQKTPGLKDYEASLLRLMDKITNGCKIEIDVTGTTVFYKPGILTNGKITHDCGKTRSVGYFLEALVMLAPFGKNPLSATLTGITNHTDNLDISVDLFRTVTLPNLLRFGLSDIDFKIKARGAPPEGGGMVILSCPIVKNLKPLQLIDSGLIKRVRGIAYTSRMNPVVSNRVKDQCKGELLKYVSDVFIYTDHYKGKESGQSPGYGLSLVAETTTGCFVSYEQMGEAQSLPEDLGDNCAKMLLHEILQGGCVDTSNQSFMLMYMVLGSEDISKIRIGKLSPYTISLLRNIKEFFGVTFDIKPDPETKTSILTCFGCGFKNLAKQSF</sequence>
<keyword evidence="3" id="KW-0690">Ribosome biogenesis</keyword>
<dbReference type="InterPro" id="IPR016443">
    <property type="entry name" value="RNA3'_term_phos_cyc_type_2"/>
</dbReference>
<dbReference type="NCBIfam" id="TIGR03400">
    <property type="entry name" value="18S_RNA_Rcl1p"/>
    <property type="match status" value="1"/>
</dbReference>
<dbReference type="GO" id="GO:0004521">
    <property type="term" value="F:RNA endonuclease activity"/>
    <property type="evidence" value="ECO:0007669"/>
    <property type="project" value="TreeGrafter"/>
</dbReference>
<comment type="subcellular location">
    <subcellularLocation>
        <location evidence="1">Nucleus</location>
        <location evidence="1">Nucleolus</location>
    </subcellularLocation>
</comment>
<dbReference type="PIRSF" id="PIRSF005378">
    <property type="entry name" value="RNA3'_term_phos_cycl_euk"/>
    <property type="match status" value="1"/>
</dbReference>
<evidence type="ECO:0000256" key="1">
    <source>
        <dbReference type="ARBA" id="ARBA00004604"/>
    </source>
</evidence>
<protein>
    <recommendedName>
        <fullName evidence="8">RNA 3'-terminal phosphate cyclase domain-containing protein</fullName>
    </recommendedName>
</protein>
<dbReference type="InterPro" id="IPR037136">
    <property type="entry name" value="RNA3'_phos_cyclase_dom_sf"/>
</dbReference>
<dbReference type="PROSITE" id="PS01287">
    <property type="entry name" value="RTC"/>
    <property type="match status" value="1"/>
</dbReference>
<evidence type="ECO:0000313" key="7">
    <source>
        <dbReference type="EMBL" id="NDV33075.1"/>
    </source>
</evidence>
<keyword evidence="4" id="KW-0539">Nucleus</keyword>
<dbReference type="GO" id="GO:0005730">
    <property type="term" value="C:nucleolus"/>
    <property type="evidence" value="ECO:0007669"/>
    <property type="project" value="UniProtKB-SubCell"/>
</dbReference>
<dbReference type="CDD" id="cd00875">
    <property type="entry name" value="RNA_Cyclase_Class_I"/>
    <property type="match status" value="1"/>
</dbReference>
<dbReference type="InterPro" id="IPR013792">
    <property type="entry name" value="RNA3'P_cycl/enolpyr_Trfase_a/b"/>
</dbReference>
<organism evidence="7">
    <name type="scientific">Arcella intermedia</name>
    <dbReference type="NCBI Taxonomy" id="1963864"/>
    <lineage>
        <taxon>Eukaryota</taxon>
        <taxon>Amoebozoa</taxon>
        <taxon>Tubulinea</taxon>
        <taxon>Elardia</taxon>
        <taxon>Arcellinida</taxon>
        <taxon>Sphaerothecina</taxon>
        <taxon>Arcellidae</taxon>
        <taxon>Arcella</taxon>
    </lineage>
</organism>
<dbReference type="InterPro" id="IPR013791">
    <property type="entry name" value="RNA3'-term_phos_cycl_insert"/>
</dbReference>
<evidence type="ECO:0008006" key="8">
    <source>
        <dbReference type="Google" id="ProtNLM"/>
    </source>
</evidence>
<dbReference type="PANTHER" id="PTHR11096">
    <property type="entry name" value="RNA 3' TERMINAL PHOSPHATE CYCLASE"/>
    <property type="match status" value="1"/>
</dbReference>